<feature type="compositionally biased region" description="Polar residues" evidence="1">
    <location>
        <begin position="11"/>
        <end position="22"/>
    </location>
</feature>
<reference evidence="2" key="1">
    <citation type="submission" date="2023-05" db="EMBL/GenBank/DDBJ databases">
        <title>Nepenthes gracilis genome sequencing.</title>
        <authorList>
            <person name="Fukushima K."/>
        </authorList>
    </citation>
    <scope>NUCLEOTIDE SEQUENCE</scope>
    <source>
        <strain evidence="2">SING2019-196</strain>
    </source>
</reference>
<dbReference type="Proteomes" id="UP001279734">
    <property type="component" value="Unassembled WGS sequence"/>
</dbReference>
<sequence>MGTGIAVRARPTSSTGLPNPRNTARCLFASSGSAIASNETEKTSRGHPTSGKYANSSYLAQCHRIARRQRKQEIGSYNSQESNPPLHKEAKKQIHRDNTITADDRKSVGSNAKECIK</sequence>
<evidence type="ECO:0000256" key="1">
    <source>
        <dbReference type="SAM" id="MobiDB-lite"/>
    </source>
</evidence>
<feature type="region of interest" description="Disordered" evidence="1">
    <location>
        <begin position="67"/>
        <end position="117"/>
    </location>
</feature>
<gene>
    <name evidence="2" type="ORF">Nepgr_011541</name>
</gene>
<feature type="compositionally biased region" description="Basic and acidic residues" evidence="1">
    <location>
        <begin position="86"/>
        <end position="107"/>
    </location>
</feature>
<evidence type="ECO:0000313" key="2">
    <source>
        <dbReference type="EMBL" id="GMH09700.1"/>
    </source>
</evidence>
<feature type="region of interest" description="Disordered" evidence="1">
    <location>
        <begin position="1"/>
        <end position="55"/>
    </location>
</feature>
<name>A0AAD3SFC0_NEPGR</name>
<evidence type="ECO:0000313" key="3">
    <source>
        <dbReference type="Proteomes" id="UP001279734"/>
    </source>
</evidence>
<accession>A0AAD3SFC0</accession>
<organism evidence="2 3">
    <name type="scientific">Nepenthes gracilis</name>
    <name type="common">Slender pitcher plant</name>
    <dbReference type="NCBI Taxonomy" id="150966"/>
    <lineage>
        <taxon>Eukaryota</taxon>
        <taxon>Viridiplantae</taxon>
        <taxon>Streptophyta</taxon>
        <taxon>Embryophyta</taxon>
        <taxon>Tracheophyta</taxon>
        <taxon>Spermatophyta</taxon>
        <taxon>Magnoliopsida</taxon>
        <taxon>eudicotyledons</taxon>
        <taxon>Gunneridae</taxon>
        <taxon>Pentapetalae</taxon>
        <taxon>Caryophyllales</taxon>
        <taxon>Nepenthaceae</taxon>
        <taxon>Nepenthes</taxon>
    </lineage>
</organism>
<keyword evidence="3" id="KW-1185">Reference proteome</keyword>
<protein>
    <submittedName>
        <fullName evidence="2">Uncharacterized protein</fullName>
    </submittedName>
</protein>
<dbReference type="EMBL" id="BSYO01000009">
    <property type="protein sequence ID" value="GMH09700.1"/>
    <property type="molecule type" value="Genomic_DNA"/>
</dbReference>
<proteinExistence type="predicted"/>
<dbReference type="AlphaFoldDB" id="A0AAD3SFC0"/>
<comment type="caution">
    <text evidence="2">The sequence shown here is derived from an EMBL/GenBank/DDBJ whole genome shotgun (WGS) entry which is preliminary data.</text>
</comment>